<dbReference type="Proteomes" id="UP001549921">
    <property type="component" value="Unassembled WGS sequence"/>
</dbReference>
<reference evidence="2 3" key="1">
    <citation type="submission" date="2024-06" db="EMBL/GenBank/DDBJ databases">
        <title>A chromosome-level genome assembly of beet webworm, Loxostege sticticalis.</title>
        <authorList>
            <person name="Zhang Y."/>
        </authorList>
    </citation>
    <scope>NUCLEOTIDE SEQUENCE [LARGE SCALE GENOMIC DNA]</scope>
    <source>
        <strain evidence="2">AQ028</strain>
        <tissue evidence="2">Male pupae</tissue>
    </source>
</reference>
<keyword evidence="1" id="KW-0175">Coiled coil</keyword>
<evidence type="ECO:0000313" key="2">
    <source>
        <dbReference type="EMBL" id="KAL0822416.1"/>
    </source>
</evidence>
<dbReference type="EMBL" id="JBEDNZ010000016">
    <property type="protein sequence ID" value="KAL0822416.1"/>
    <property type="molecule type" value="Genomic_DNA"/>
</dbReference>
<evidence type="ECO:0000256" key="1">
    <source>
        <dbReference type="SAM" id="Coils"/>
    </source>
</evidence>
<sequence length="150" mass="17221">MSQIFHKSCYTSRSSGYKYRTLSTNTGEKKRRDSKEDSTFDKKFNELQRAISSRIDDQIDKSQSARDNIREKFEKINAKIDSMLELQNTVTSLRKNLQVVENTIAEMAQRIEKIDAITLGSEACTLQSRKSSFRSQAPIFESDEVYSTTA</sequence>
<feature type="coiled-coil region" evidence="1">
    <location>
        <begin position="59"/>
        <end position="110"/>
    </location>
</feature>
<evidence type="ECO:0000313" key="3">
    <source>
        <dbReference type="Proteomes" id="UP001549921"/>
    </source>
</evidence>
<name>A0ABD0SRE4_LOXSC</name>
<organism evidence="2 3">
    <name type="scientific">Loxostege sticticalis</name>
    <name type="common">Beet webworm moth</name>
    <dbReference type="NCBI Taxonomy" id="481309"/>
    <lineage>
        <taxon>Eukaryota</taxon>
        <taxon>Metazoa</taxon>
        <taxon>Ecdysozoa</taxon>
        <taxon>Arthropoda</taxon>
        <taxon>Hexapoda</taxon>
        <taxon>Insecta</taxon>
        <taxon>Pterygota</taxon>
        <taxon>Neoptera</taxon>
        <taxon>Endopterygota</taxon>
        <taxon>Lepidoptera</taxon>
        <taxon>Glossata</taxon>
        <taxon>Ditrysia</taxon>
        <taxon>Pyraloidea</taxon>
        <taxon>Crambidae</taxon>
        <taxon>Pyraustinae</taxon>
        <taxon>Loxostege</taxon>
    </lineage>
</organism>
<gene>
    <name evidence="2" type="ORF">ABMA28_004491</name>
</gene>
<comment type="caution">
    <text evidence="2">The sequence shown here is derived from an EMBL/GenBank/DDBJ whole genome shotgun (WGS) entry which is preliminary data.</text>
</comment>
<accession>A0ABD0SRE4</accession>
<protein>
    <submittedName>
        <fullName evidence="2">Uncharacterized protein</fullName>
    </submittedName>
</protein>
<proteinExistence type="predicted"/>
<dbReference type="AlphaFoldDB" id="A0ABD0SRE4"/>